<dbReference type="OrthoDB" id="2017893at2759"/>
<dbReference type="AlphaFoldDB" id="A0A815CCM9"/>
<evidence type="ECO:0000313" key="6">
    <source>
        <dbReference type="EMBL" id="CAF4085178.1"/>
    </source>
</evidence>
<organism evidence="4 7">
    <name type="scientific">Didymodactylos carnosus</name>
    <dbReference type="NCBI Taxonomy" id="1234261"/>
    <lineage>
        <taxon>Eukaryota</taxon>
        <taxon>Metazoa</taxon>
        <taxon>Spiralia</taxon>
        <taxon>Gnathifera</taxon>
        <taxon>Rotifera</taxon>
        <taxon>Eurotatoria</taxon>
        <taxon>Bdelloidea</taxon>
        <taxon>Philodinida</taxon>
        <taxon>Philodinidae</taxon>
        <taxon>Didymodactylos</taxon>
    </lineage>
</organism>
<dbReference type="Gene3D" id="3.90.190.10">
    <property type="entry name" value="Protein tyrosine phosphatase superfamily"/>
    <property type="match status" value="1"/>
</dbReference>
<accession>A0A815CCM9</accession>
<dbReference type="EMBL" id="CAJNOQ010011800">
    <property type="protein sequence ID" value="CAF1285436.1"/>
    <property type="molecule type" value="Genomic_DNA"/>
</dbReference>
<dbReference type="EMBL" id="CAJOBC010029910">
    <property type="protein sequence ID" value="CAF4085178.1"/>
    <property type="molecule type" value="Genomic_DNA"/>
</dbReference>
<evidence type="ECO:0000313" key="5">
    <source>
        <dbReference type="EMBL" id="CAF3847113.1"/>
    </source>
</evidence>
<feature type="domain" description="Tyrosine specific protein phosphatases" evidence="2">
    <location>
        <begin position="47"/>
        <end position="127"/>
    </location>
</feature>
<evidence type="ECO:0000313" key="3">
    <source>
        <dbReference type="EMBL" id="CAF1084532.1"/>
    </source>
</evidence>
<dbReference type="PROSITE" id="PS50055">
    <property type="entry name" value="TYR_PHOSPHATASE_PTP"/>
    <property type="match status" value="1"/>
</dbReference>
<evidence type="ECO:0000259" key="1">
    <source>
        <dbReference type="PROSITE" id="PS50055"/>
    </source>
</evidence>
<dbReference type="EMBL" id="CAJOBA010009257">
    <property type="protein sequence ID" value="CAF3847113.1"/>
    <property type="molecule type" value="Genomic_DNA"/>
</dbReference>
<keyword evidence="7" id="KW-1185">Reference proteome</keyword>
<protein>
    <submittedName>
        <fullName evidence="4">Uncharacterized protein</fullName>
    </submittedName>
</protein>
<dbReference type="InterPro" id="IPR003595">
    <property type="entry name" value="Tyr_Pase_cat"/>
</dbReference>
<dbReference type="GO" id="GO:0004725">
    <property type="term" value="F:protein tyrosine phosphatase activity"/>
    <property type="evidence" value="ECO:0007669"/>
    <property type="project" value="InterPro"/>
</dbReference>
<proteinExistence type="predicted"/>
<evidence type="ECO:0000259" key="2">
    <source>
        <dbReference type="PROSITE" id="PS50056"/>
    </source>
</evidence>
<comment type="caution">
    <text evidence="4">The sequence shown here is derived from an EMBL/GenBank/DDBJ whole genome shotgun (WGS) entry which is preliminary data.</text>
</comment>
<dbReference type="InterPro" id="IPR000242">
    <property type="entry name" value="PTP_cat"/>
</dbReference>
<feature type="domain" description="Tyrosine-protein phosphatase" evidence="1">
    <location>
        <begin position="35"/>
        <end position="136"/>
    </location>
</feature>
<gene>
    <name evidence="4" type="ORF">GPM918_LOCUS27765</name>
    <name evidence="3" type="ORF">OVA965_LOCUS18531</name>
    <name evidence="6" type="ORF">SRO942_LOCUS28151</name>
    <name evidence="5" type="ORF">TMI583_LOCUS18543</name>
</gene>
<dbReference type="Proteomes" id="UP000663829">
    <property type="component" value="Unassembled WGS sequence"/>
</dbReference>
<dbReference type="SMART" id="SM00404">
    <property type="entry name" value="PTPc_motif"/>
    <property type="match status" value="1"/>
</dbReference>
<dbReference type="EMBL" id="CAJNOK010009240">
    <property type="protein sequence ID" value="CAF1084532.1"/>
    <property type="molecule type" value="Genomic_DNA"/>
</dbReference>
<evidence type="ECO:0000313" key="4">
    <source>
        <dbReference type="EMBL" id="CAF1285436.1"/>
    </source>
</evidence>
<evidence type="ECO:0000313" key="7">
    <source>
        <dbReference type="Proteomes" id="UP000663829"/>
    </source>
</evidence>
<dbReference type="InterPro" id="IPR000387">
    <property type="entry name" value="Tyr_Pase_dom"/>
</dbReference>
<dbReference type="InterPro" id="IPR029021">
    <property type="entry name" value="Prot-tyrosine_phosphatase-like"/>
</dbReference>
<reference evidence="4" key="1">
    <citation type="submission" date="2021-02" db="EMBL/GenBank/DDBJ databases">
        <authorList>
            <person name="Nowell W R."/>
        </authorList>
    </citation>
    <scope>NUCLEOTIDE SEQUENCE</scope>
</reference>
<dbReference type="Proteomes" id="UP000682733">
    <property type="component" value="Unassembled WGS sequence"/>
</dbReference>
<dbReference type="Pfam" id="PF00102">
    <property type="entry name" value="Y_phosphatase"/>
    <property type="match status" value="1"/>
</dbReference>
<dbReference type="PROSITE" id="PS50056">
    <property type="entry name" value="TYR_PHOSPHATASE_2"/>
    <property type="match status" value="1"/>
</dbReference>
<dbReference type="SUPFAM" id="SSF52799">
    <property type="entry name" value="(Phosphotyrosine protein) phosphatases II"/>
    <property type="match status" value="1"/>
</dbReference>
<sequence>MPMSSANLIKTFWNSYISKGRQATGFREDEITVCEYLGEWSKKNVPVNLVEFVRFIDRSILLQKQVDPTSHGLVVHDRVGGSKAAFYCIAKNLIDRLLIDRRVSVENFAADICQQRMNAIEYMEQYLALYDAVCIWNELFKRQALLNESVSQYS</sequence>
<dbReference type="Proteomes" id="UP000677228">
    <property type="component" value="Unassembled WGS sequence"/>
</dbReference>
<name>A0A815CCM9_9BILA</name>
<dbReference type="Proteomes" id="UP000681722">
    <property type="component" value="Unassembled WGS sequence"/>
</dbReference>